<feature type="domain" description="Electron transfer flavoprotein alpha/beta-subunit N-terminal" evidence="2">
    <location>
        <begin position="25"/>
        <end position="215"/>
    </location>
</feature>
<accession>A5D0P3</accession>
<evidence type="ECO:0000313" key="4">
    <source>
        <dbReference type="Proteomes" id="UP000006556"/>
    </source>
</evidence>
<dbReference type="AlphaFoldDB" id="A5D0P3"/>
<evidence type="ECO:0000313" key="3">
    <source>
        <dbReference type="EMBL" id="BAF60182.1"/>
    </source>
</evidence>
<evidence type="ECO:0000256" key="1">
    <source>
        <dbReference type="ARBA" id="ARBA00042002"/>
    </source>
</evidence>
<dbReference type="Gene3D" id="3.40.50.620">
    <property type="entry name" value="HUPs"/>
    <property type="match status" value="1"/>
</dbReference>
<dbReference type="SUPFAM" id="SSF52402">
    <property type="entry name" value="Adenine nucleotide alpha hydrolases-like"/>
    <property type="match status" value="1"/>
</dbReference>
<dbReference type="InterPro" id="IPR012255">
    <property type="entry name" value="ETF_b"/>
</dbReference>
<sequence length="264" mass="27909">MNIAVCLKPVPDPRHYGKLTINPETKLLERGVAPMVINPADRHAVETALRLKEQHGGKVVLVSMAPPEAGTTLKEGLAMGADEAYLLSDRAFAGSDTLATARVLTAGLKKIGSFDLILAGSASADSGTSHMPSQLGELLGLPHLNCLIDLSLESSILKMKAKTEYGYVEYEGCLPMVLGVAREINKPRYISLMGIVAAGNKPLITWSLHDLGLSPDDAGLAGSPTRPGELHRPEHRRKVQMLEGGAGDAAVEILAILRAAGVLS</sequence>
<dbReference type="EMBL" id="AP009389">
    <property type="protein sequence ID" value="BAF60182.1"/>
    <property type="molecule type" value="Genomic_DNA"/>
</dbReference>
<dbReference type="KEGG" id="pth:PTH_2001"/>
<keyword evidence="4" id="KW-1185">Reference proteome</keyword>
<dbReference type="HOGENOM" id="CLU_060196_2_1_9"/>
<dbReference type="InterPro" id="IPR033948">
    <property type="entry name" value="ETF_beta_N"/>
</dbReference>
<dbReference type="GO" id="GO:0009055">
    <property type="term" value="F:electron transfer activity"/>
    <property type="evidence" value="ECO:0007669"/>
    <property type="project" value="InterPro"/>
</dbReference>
<dbReference type="PIRSF" id="PIRSF000090">
    <property type="entry name" value="Beta-ETF"/>
    <property type="match status" value="1"/>
</dbReference>
<dbReference type="InterPro" id="IPR014730">
    <property type="entry name" value="ETF_a/b_N"/>
</dbReference>
<dbReference type="Pfam" id="PF01012">
    <property type="entry name" value="ETF"/>
    <property type="match status" value="1"/>
</dbReference>
<dbReference type="PANTHER" id="PTHR21294">
    <property type="entry name" value="ELECTRON TRANSFER FLAVOPROTEIN BETA-SUBUNIT"/>
    <property type="match status" value="1"/>
</dbReference>
<reference evidence="4" key="1">
    <citation type="journal article" date="2008" name="Genome Res.">
        <title>The genome of Pelotomaculum thermopropionicum reveals niche-associated evolution in anaerobic microbiota.</title>
        <authorList>
            <person name="Kosaka T."/>
            <person name="Kato S."/>
            <person name="Shimoyama T."/>
            <person name="Ishii S."/>
            <person name="Abe T."/>
            <person name="Watanabe K."/>
        </authorList>
    </citation>
    <scope>NUCLEOTIDE SEQUENCE [LARGE SCALE GENOMIC DNA]</scope>
    <source>
        <strain evidence="4">DSM 13744 / JCM 10971 / SI</strain>
    </source>
</reference>
<gene>
    <name evidence="3" type="primary">FixA</name>
    <name evidence="3" type="ordered locus">PTH_2001</name>
</gene>
<dbReference type="PANTHER" id="PTHR21294:SF17">
    <property type="entry name" value="PROTEIN FIXA"/>
    <property type="match status" value="1"/>
</dbReference>
<dbReference type="eggNOG" id="COG2086">
    <property type="taxonomic scope" value="Bacteria"/>
</dbReference>
<dbReference type="STRING" id="370438.PTH_2001"/>
<proteinExistence type="predicted"/>
<evidence type="ECO:0000259" key="2">
    <source>
        <dbReference type="SMART" id="SM00893"/>
    </source>
</evidence>
<protein>
    <recommendedName>
        <fullName evidence="1">Electron transfer flavoprotein small subunit</fullName>
    </recommendedName>
</protein>
<dbReference type="SMART" id="SM00893">
    <property type="entry name" value="ETF"/>
    <property type="match status" value="1"/>
</dbReference>
<dbReference type="InterPro" id="IPR014729">
    <property type="entry name" value="Rossmann-like_a/b/a_fold"/>
</dbReference>
<organism evidence="3 4">
    <name type="scientific">Pelotomaculum thermopropionicum (strain DSM 13744 / JCM 10971 / SI)</name>
    <dbReference type="NCBI Taxonomy" id="370438"/>
    <lineage>
        <taxon>Bacteria</taxon>
        <taxon>Bacillati</taxon>
        <taxon>Bacillota</taxon>
        <taxon>Clostridia</taxon>
        <taxon>Eubacteriales</taxon>
        <taxon>Desulfotomaculaceae</taxon>
        <taxon>Pelotomaculum</taxon>
    </lineage>
</organism>
<dbReference type="CDD" id="cd01714">
    <property type="entry name" value="ETF_beta"/>
    <property type="match status" value="1"/>
</dbReference>
<name>A5D0P3_PELTS</name>
<dbReference type="Proteomes" id="UP000006556">
    <property type="component" value="Chromosome"/>
</dbReference>